<dbReference type="RefSeq" id="WP_209947242.1">
    <property type="nucleotide sequence ID" value="NZ_JAGGJU010000011.1"/>
</dbReference>
<accession>A0ABS4E3A7</accession>
<dbReference type="InterPro" id="IPR056091">
    <property type="entry name" value="DUF7674"/>
</dbReference>
<evidence type="ECO:0000259" key="1">
    <source>
        <dbReference type="Pfam" id="PF24722"/>
    </source>
</evidence>
<gene>
    <name evidence="2" type="ORF">J2Z17_003860</name>
</gene>
<proteinExistence type="predicted"/>
<comment type="caution">
    <text evidence="2">The sequence shown here is derived from an EMBL/GenBank/DDBJ whole genome shotgun (WGS) entry which is preliminary data.</text>
</comment>
<keyword evidence="3" id="KW-1185">Reference proteome</keyword>
<name>A0ABS4E3A7_9HYPH</name>
<reference evidence="2 3" key="1">
    <citation type="submission" date="2021-03" db="EMBL/GenBank/DDBJ databases">
        <title>Genomic Encyclopedia of Type Strains, Phase IV (KMG-IV): sequencing the most valuable type-strain genomes for metagenomic binning, comparative biology and taxonomic classification.</title>
        <authorList>
            <person name="Goeker M."/>
        </authorList>
    </citation>
    <scope>NUCLEOTIDE SEQUENCE [LARGE SCALE GENOMIC DNA]</scope>
    <source>
        <strain evidence="2 3">DSM 21600</strain>
    </source>
</reference>
<protein>
    <recommendedName>
        <fullName evidence="1">DUF7674 domain-containing protein</fullName>
    </recommendedName>
</protein>
<dbReference type="Pfam" id="PF24722">
    <property type="entry name" value="DUF7674"/>
    <property type="match status" value="1"/>
</dbReference>
<evidence type="ECO:0000313" key="3">
    <source>
        <dbReference type="Proteomes" id="UP000759443"/>
    </source>
</evidence>
<feature type="domain" description="DUF7674" evidence="1">
    <location>
        <begin position="14"/>
        <end position="81"/>
    </location>
</feature>
<evidence type="ECO:0000313" key="2">
    <source>
        <dbReference type="EMBL" id="MBP1852403.1"/>
    </source>
</evidence>
<dbReference type="Proteomes" id="UP000759443">
    <property type="component" value="Unassembled WGS sequence"/>
</dbReference>
<organism evidence="2 3">
    <name type="scientific">Rhizobium halophytocola</name>
    <dbReference type="NCBI Taxonomy" id="735519"/>
    <lineage>
        <taxon>Bacteria</taxon>
        <taxon>Pseudomonadati</taxon>
        <taxon>Pseudomonadota</taxon>
        <taxon>Alphaproteobacteria</taxon>
        <taxon>Hyphomicrobiales</taxon>
        <taxon>Rhizobiaceae</taxon>
        <taxon>Rhizobium/Agrobacterium group</taxon>
        <taxon>Rhizobium</taxon>
    </lineage>
</organism>
<dbReference type="EMBL" id="JAGGJU010000011">
    <property type="protein sequence ID" value="MBP1852403.1"/>
    <property type="molecule type" value="Genomic_DNA"/>
</dbReference>
<sequence length="127" mass="14516">MSEWRRRALEILPEHGRMIADAWSPMALWIALRHAFSDAAAACRIEEARRILAYCRDCLTASSGDVRTAAVCGFIEHLVDNPAVRYVLPGLVTAGDIAAWRPLMRYHADAELIDRLERDCRLQRKRR</sequence>